<proteinExistence type="predicted"/>
<dbReference type="EMBL" id="JAACXV010000359">
    <property type="protein sequence ID" value="KAF7279501.1"/>
    <property type="molecule type" value="Genomic_DNA"/>
</dbReference>
<keyword evidence="3" id="KW-1185">Reference proteome</keyword>
<name>A0A834IHZ4_RHYFE</name>
<feature type="region of interest" description="Disordered" evidence="1">
    <location>
        <begin position="1"/>
        <end position="127"/>
    </location>
</feature>
<sequence>MSLRKEEERKQMHNKTGGGVFNLIFKRGKSSMGSGSVSSENRSISPAHSDDSRSVTPPAIQPPPIVTLPKKDPPERPKPPQRKRRPAPKPPQIQVSVTSGIHSTDNNTTAGKELAQEPPNKKTSENGLTICHSRNSSDSSGYHEASILSDHCANASLPRSRPKSAFVGGDVSLQTTSNLSKMSVHSRSTTSLITGRRKKAAPPPPPLAISPASSVISQSEKPSPLVASQSDSTINTGKTLFSKATLSTNTRCTEQSNLPKKKNAKQMLTEPFQMIRNALRNKTRVYCPATNMITTTTTLGNIYREENLNIQYFYEGKRKSSDDVPQMQQISESDSEQAIINEILSRNIDEKLLKAYESVNYLDDEHNEVVNDACSLSSNESIIEKRVNIQGNKNDKDSSKVTNSNENSSNEYIAQIISTTKNQNKSNRKVANIILTKSNSLDESTMSKSDDTKTNEAYPVKDLLNDAIVLANYNISPSKNARKRFGSTRKLTKQSPRHSKNNSLSNLFNKKEKKNSREASPEQLMIRNPDDVEWREFISKLDKIMISKNNEFI</sequence>
<dbReference type="Proteomes" id="UP000625711">
    <property type="component" value="Unassembled WGS sequence"/>
</dbReference>
<feature type="compositionally biased region" description="Polar residues" evidence="1">
    <location>
        <begin position="179"/>
        <end position="193"/>
    </location>
</feature>
<protein>
    <submittedName>
        <fullName evidence="2">Uncharacterized protein</fullName>
    </submittedName>
</protein>
<dbReference type="AlphaFoldDB" id="A0A834IHZ4"/>
<feature type="compositionally biased region" description="Basic and acidic residues" evidence="1">
    <location>
        <begin position="1"/>
        <end position="11"/>
    </location>
</feature>
<evidence type="ECO:0000313" key="2">
    <source>
        <dbReference type="EMBL" id="KAF7279501.1"/>
    </source>
</evidence>
<reference evidence="2" key="1">
    <citation type="submission" date="2020-08" db="EMBL/GenBank/DDBJ databases">
        <title>Genome sequencing and assembly of the red palm weevil Rhynchophorus ferrugineus.</title>
        <authorList>
            <person name="Dias G.B."/>
            <person name="Bergman C.M."/>
            <person name="Manee M."/>
        </authorList>
    </citation>
    <scope>NUCLEOTIDE SEQUENCE</scope>
    <source>
        <strain evidence="2">AA-2017</strain>
        <tissue evidence="2">Whole larva</tissue>
    </source>
</reference>
<feature type="compositionally biased region" description="Basic residues" evidence="1">
    <location>
        <begin position="480"/>
        <end position="500"/>
    </location>
</feature>
<feature type="compositionally biased region" description="Low complexity" evidence="1">
    <location>
        <begin position="30"/>
        <end position="45"/>
    </location>
</feature>
<feature type="region of interest" description="Disordered" evidence="1">
    <location>
        <begin position="479"/>
        <end position="524"/>
    </location>
</feature>
<gene>
    <name evidence="2" type="ORF">GWI33_007178</name>
</gene>
<evidence type="ECO:0000256" key="1">
    <source>
        <dbReference type="SAM" id="MobiDB-lite"/>
    </source>
</evidence>
<evidence type="ECO:0000313" key="3">
    <source>
        <dbReference type="Proteomes" id="UP000625711"/>
    </source>
</evidence>
<dbReference type="OrthoDB" id="8882621at2759"/>
<accession>A0A834IHZ4</accession>
<feature type="compositionally biased region" description="Polar residues" evidence="1">
    <location>
        <begin position="218"/>
        <end position="231"/>
    </location>
</feature>
<organism evidence="2 3">
    <name type="scientific">Rhynchophorus ferrugineus</name>
    <name type="common">Red palm weevil</name>
    <name type="synonym">Curculio ferrugineus</name>
    <dbReference type="NCBI Taxonomy" id="354439"/>
    <lineage>
        <taxon>Eukaryota</taxon>
        <taxon>Metazoa</taxon>
        <taxon>Ecdysozoa</taxon>
        <taxon>Arthropoda</taxon>
        <taxon>Hexapoda</taxon>
        <taxon>Insecta</taxon>
        <taxon>Pterygota</taxon>
        <taxon>Neoptera</taxon>
        <taxon>Endopterygota</taxon>
        <taxon>Coleoptera</taxon>
        <taxon>Polyphaga</taxon>
        <taxon>Cucujiformia</taxon>
        <taxon>Curculionidae</taxon>
        <taxon>Dryophthorinae</taxon>
        <taxon>Rhynchophorus</taxon>
    </lineage>
</organism>
<feature type="compositionally biased region" description="Polar residues" evidence="1">
    <location>
        <begin position="93"/>
        <end position="110"/>
    </location>
</feature>
<comment type="caution">
    <text evidence="2">The sequence shown here is derived from an EMBL/GenBank/DDBJ whole genome shotgun (WGS) entry which is preliminary data.</text>
</comment>
<feature type="region of interest" description="Disordered" evidence="1">
    <location>
        <begin position="179"/>
        <end position="231"/>
    </location>
</feature>
<feature type="compositionally biased region" description="Basic and acidic residues" evidence="1">
    <location>
        <begin position="69"/>
        <end position="78"/>
    </location>
</feature>